<reference evidence="3" key="1">
    <citation type="submission" date="2023-07" db="EMBL/GenBank/DDBJ databases">
        <title>30 novel species of actinomycetes from the DSMZ collection.</title>
        <authorList>
            <person name="Nouioui I."/>
        </authorList>
    </citation>
    <scope>NUCLEOTIDE SEQUENCE [LARGE SCALE GENOMIC DNA]</scope>
    <source>
        <strain evidence="3">DSM 41886</strain>
    </source>
</reference>
<dbReference type="SUPFAM" id="SSF140453">
    <property type="entry name" value="EsxAB dimer-like"/>
    <property type="match status" value="1"/>
</dbReference>
<proteinExistence type="predicted"/>
<sequence>MSEAMPNSDLRQSEETIRELLNSLDQEVGLLNQSRTKLSSATDQVAAGWTGEAAGQFASGQTEANFNLDRLIRALENLRELVRMSRDDFSQQEQEQIAEMQRAHSGLGDMSSRGFDHLA</sequence>
<dbReference type="InterPro" id="IPR036689">
    <property type="entry name" value="ESAT-6-like_sf"/>
</dbReference>
<evidence type="ECO:0000256" key="1">
    <source>
        <dbReference type="SAM" id="MobiDB-lite"/>
    </source>
</evidence>
<dbReference type="Pfam" id="PF06013">
    <property type="entry name" value="WXG100"/>
    <property type="match status" value="1"/>
</dbReference>
<comment type="caution">
    <text evidence="2">The sequence shown here is derived from an EMBL/GenBank/DDBJ whole genome shotgun (WGS) entry which is preliminary data.</text>
</comment>
<protein>
    <submittedName>
        <fullName evidence="2">WXG100 family type VII secretion target</fullName>
    </submittedName>
</protein>
<organism evidence="2 3">
    <name type="scientific">Streptomyces johnsoniae</name>
    <dbReference type="NCBI Taxonomy" id="3075532"/>
    <lineage>
        <taxon>Bacteria</taxon>
        <taxon>Bacillati</taxon>
        <taxon>Actinomycetota</taxon>
        <taxon>Actinomycetes</taxon>
        <taxon>Kitasatosporales</taxon>
        <taxon>Streptomycetaceae</taxon>
        <taxon>Streptomyces</taxon>
    </lineage>
</organism>
<keyword evidence="3" id="KW-1185">Reference proteome</keyword>
<feature type="region of interest" description="Disordered" evidence="1">
    <location>
        <begin position="87"/>
        <end position="119"/>
    </location>
</feature>
<dbReference type="RefSeq" id="WP_311614458.1">
    <property type="nucleotide sequence ID" value="NZ_JAVREV010000001.1"/>
</dbReference>
<name>A0ABU2S0A0_9ACTN</name>
<dbReference type="Gene3D" id="1.10.287.1060">
    <property type="entry name" value="ESAT-6-like"/>
    <property type="match status" value="1"/>
</dbReference>
<dbReference type="EMBL" id="JAVREV010000001">
    <property type="protein sequence ID" value="MDT0441000.1"/>
    <property type="molecule type" value="Genomic_DNA"/>
</dbReference>
<dbReference type="Proteomes" id="UP001183615">
    <property type="component" value="Unassembled WGS sequence"/>
</dbReference>
<dbReference type="InterPro" id="IPR010310">
    <property type="entry name" value="T7SS_ESAT-6-like"/>
</dbReference>
<evidence type="ECO:0000313" key="3">
    <source>
        <dbReference type="Proteomes" id="UP001183615"/>
    </source>
</evidence>
<accession>A0ABU2S0A0</accession>
<evidence type="ECO:0000313" key="2">
    <source>
        <dbReference type="EMBL" id="MDT0441000.1"/>
    </source>
</evidence>
<gene>
    <name evidence="2" type="ORF">RM779_00075</name>
</gene>